<dbReference type="Pfam" id="PF00098">
    <property type="entry name" value="zf-CCHC"/>
    <property type="match status" value="1"/>
</dbReference>
<sequence>MPPSVQSELAWDQFIRALSPVELRNQTQLAHPQTLLAALELALKREIVWTGAAMDAQRDSTPTVRAVVGSCPEQEKPAWVAEVTELLRAVSLQMARNTRPGARLCWGCGQPGHLVRNCPSSPRAQGNGPGSA</sequence>
<evidence type="ECO:0000313" key="3">
    <source>
        <dbReference type="EMBL" id="KAJ8402896.1"/>
    </source>
</evidence>
<reference evidence="3" key="1">
    <citation type="journal article" date="2023" name="Science">
        <title>Genome structures resolve the early diversification of teleost fishes.</title>
        <authorList>
            <person name="Parey E."/>
            <person name="Louis A."/>
            <person name="Montfort J."/>
            <person name="Bouchez O."/>
            <person name="Roques C."/>
            <person name="Iampietro C."/>
            <person name="Lluch J."/>
            <person name="Castinel A."/>
            <person name="Donnadieu C."/>
            <person name="Desvignes T."/>
            <person name="Floi Bucao C."/>
            <person name="Jouanno E."/>
            <person name="Wen M."/>
            <person name="Mejri S."/>
            <person name="Dirks R."/>
            <person name="Jansen H."/>
            <person name="Henkel C."/>
            <person name="Chen W.J."/>
            <person name="Zahm M."/>
            <person name="Cabau C."/>
            <person name="Klopp C."/>
            <person name="Thompson A.W."/>
            <person name="Robinson-Rechavi M."/>
            <person name="Braasch I."/>
            <person name="Lecointre G."/>
            <person name="Bobe J."/>
            <person name="Postlethwait J.H."/>
            <person name="Berthelot C."/>
            <person name="Roest Crollius H."/>
            <person name="Guiguen Y."/>
        </authorList>
    </citation>
    <scope>NUCLEOTIDE SEQUENCE</scope>
    <source>
        <strain evidence="3">NC1722</strain>
    </source>
</reference>
<dbReference type="InterPro" id="IPR036875">
    <property type="entry name" value="Znf_CCHC_sf"/>
</dbReference>
<protein>
    <recommendedName>
        <fullName evidence="2">CCHC-type domain-containing protein</fullName>
    </recommendedName>
</protein>
<dbReference type="SUPFAM" id="SSF57756">
    <property type="entry name" value="Retrovirus zinc finger-like domains"/>
    <property type="match status" value="1"/>
</dbReference>
<evidence type="ECO:0000259" key="2">
    <source>
        <dbReference type="PROSITE" id="PS50158"/>
    </source>
</evidence>
<dbReference type="SMART" id="SM00343">
    <property type="entry name" value="ZnF_C2HC"/>
    <property type="match status" value="1"/>
</dbReference>
<dbReference type="PROSITE" id="PS50158">
    <property type="entry name" value="ZF_CCHC"/>
    <property type="match status" value="1"/>
</dbReference>
<keyword evidence="1" id="KW-0479">Metal-binding</keyword>
<dbReference type="AlphaFoldDB" id="A0AAD7WMV8"/>
<dbReference type="GO" id="GO:0008270">
    <property type="term" value="F:zinc ion binding"/>
    <property type="evidence" value="ECO:0007669"/>
    <property type="project" value="UniProtKB-KW"/>
</dbReference>
<feature type="domain" description="CCHC-type" evidence="2">
    <location>
        <begin position="105"/>
        <end position="120"/>
    </location>
</feature>
<keyword evidence="1" id="KW-0863">Zinc-finger</keyword>
<organism evidence="3 4">
    <name type="scientific">Aldrovandia affinis</name>
    <dbReference type="NCBI Taxonomy" id="143900"/>
    <lineage>
        <taxon>Eukaryota</taxon>
        <taxon>Metazoa</taxon>
        <taxon>Chordata</taxon>
        <taxon>Craniata</taxon>
        <taxon>Vertebrata</taxon>
        <taxon>Euteleostomi</taxon>
        <taxon>Actinopterygii</taxon>
        <taxon>Neopterygii</taxon>
        <taxon>Teleostei</taxon>
        <taxon>Notacanthiformes</taxon>
        <taxon>Halosauridae</taxon>
        <taxon>Aldrovandia</taxon>
    </lineage>
</organism>
<keyword evidence="4" id="KW-1185">Reference proteome</keyword>
<gene>
    <name evidence="3" type="ORF">AAFF_G00362100</name>
</gene>
<dbReference type="Proteomes" id="UP001221898">
    <property type="component" value="Unassembled WGS sequence"/>
</dbReference>
<dbReference type="Gene3D" id="4.10.60.10">
    <property type="entry name" value="Zinc finger, CCHC-type"/>
    <property type="match status" value="1"/>
</dbReference>
<dbReference type="EMBL" id="JAINUG010000061">
    <property type="protein sequence ID" value="KAJ8402896.1"/>
    <property type="molecule type" value="Genomic_DNA"/>
</dbReference>
<name>A0AAD7WMV8_9TELE</name>
<accession>A0AAD7WMV8</accession>
<evidence type="ECO:0000256" key="1">
    <source>
        <dbReference type="PROSITE-ProRule" id="PRU00047"/>
    </source>
</evidence>
<evidence type="ECO:0000313" key="4">
    <source>
        <dbReference type="Proteomes" id="UP001221898"/>
    </source>
</evidence>
<proteinExistence type="predicted"/>
<comment type="caution">
    <text evidence="3">The sequence shown here is derived from an EMBL/GenBank/DDBJ whole genome shotgun (WGS) entry which is preliminary data.</text>
</comment>
<keyword evidence="1" id="KW-0862">Zinc</keyword>
<dbReference type="GO" id="GO:0003676">
    <property type="term" value="F:nucleic acid binding"/>
    <property type="evidence" value="ECO:0007669"/>
    <property type="project" value="InterPro"/>
</dbReference>
<dbReference type="InterPro" id="IPR001878">
    <property type="entry name" value="Znf_CCHC"/>
</dbReference>